<gene>
    <name evidence="12" type="ORF">PMAYCL1PPCAC_12296</name>
</gene>
<reference evidence="13" key="1">
    <citation type="submission" date="2022-10" db="EMBL/GenBank/DDBJ databases">
        <title>Genome assembly of Pristionchus species.</title>
        <authorList>
            <person name="Yoshida K."/>
            <person name="Sommer R.J."/>
        </authorList>
    </citation>
    <scope>NUCLEOTIDE SEQUENCE [LARGE SCALE GENOMIC DNA]</scope>
    <source>
        <strain evidence="13">RS5460</strain>
    </source>
</reference>
<dbReference type="InterPro" id="IPR034143">
    <property type="entry name" value="snRNP70_RRM"/>
</dbReference>
<evidence type="ECO:0000256" key="1">
    <source>
        <dbReference type="ARBA" id="ARBA00004123"/>
    </source>
</evidence>
<dbReference type="InterPro" id="IPR022023">
    <property type="entry name" value="U1snRNP70_N"/>
</dbReference>
<dbReference type="InterPro" id="IPR035979">
    <property type="entry name" value="RBD_domain_sf"/>
</dbReference>
<dbReference type="GO" id="GO:0005685">
    <property type="term" value="C:U1 snRNP"/>
    <property type="evidence" value="ECO:0007669"/>
    <property type="project" value="TreeGrafter"/>
</dbReference>
<dbReference type="GO" id="GO:0071011">
    <property type="term" value="C:precatalytic spliceosome"/>
    <property type="evidence" value="ECO:0007669"/>
    <property type="project" value="TreeGrafter"/>
</dbReference>
<evidence type="ECO:0000256" key="6">
    <source>
        <dbReference type="ARBA" id="ARBA00023274"/>
    </source>
</evidence>
<dbReference type="GO" id="GO:0030619">
    <property type="term" value="F:U1 snRNA binding"/>
    <property type="evidence" value="ECO:0007669"/>
    <property type="project" value="InterPro"/>
</dbReference>
<dbReference type="PANTHER" id="PTHR13952">
    <property type="entry name" value="U1 SMALL NUCLEAR RIBONUCLEOPROTEIN 70 KD"/>
    <property type="match status" value="1"/>
</dbReference>
<feature type="compositionally biased region" description="Basic and acidic residues" evidence="9">
    <location>
        <begin position="261"/>
        <end position="270"/>
    </location>
</feature>
<feature type="compositionally biased region" description="Gly residues" evidence="9">
    <location>
        <begin position="271"/>
        <end position="289"/>
    </location>
</feature>
<dbReference type="InterPro" id="IPR012677">
    <property type="entry name" value="Nucleotide-bd_a/b_plait_sf"/>
</dbReference>
<feature type="signal peptide" evidence="10">
    <location>
        <begin position="1"/>
        <end position="22"/>
    </location>
</feature>
<dbReference type="InterPro" id="IPR051183">
    <property type="entry name" value="U1_U11-U12_snRNP_70-35kDa"/>
</dbReference>
<feature type="compositionally biased region" description="Basic and acidic residues" evidence="9">
    <location>
        <begin position="239"/>
        <end position="251"/>
    </location>
</feature>
<feature type="region of interest" description="Disordered" evidence="9">
    <location>
        <begin position="205"/>
        <end position="346"/>
    </location>
</feature>
<evidence type="ECO:0000256" key="3">
    <source>
        <dbReference type="ARBA" id="ARBA00021080"/>
    </source>
</evidence>
<comment type="caution">
    <text evidence="12">The sequence shown here is derived from an EMBL/GenBank/DDBJ whole genome shotgun (WGS) entry which is preliminary data.</text>
</comment>
<keyword evidence="5" id="KW-0539">Nucleus</keyword>
<dbReference type="AlphaFoldDB" id="A0AAN4ZND5"/>
<feature type="compositionally biased region" description="Basic and acidic residues" evidence="9">
    <location>
        <begin position="290"/>
        <end position="300"/>
    </location>
</feature>
<feature type="compositionally biased region" description="Basic and acidic residues" evidence="9">
    <location>
        <begin position="215"/>
        <end position="231"/>
    </location>
</feature>
<feature type="compositionally biased region" description="Basic and acidic residues" evidence="9">
    <location>
        <begin position="332"/>
        <end position="346"/>
    </location>
</feature>
<dbReference type="PANTHER" id="PTHR13952:SF5">
    <property type="entry name" value="U1 SMALL NUCLEAR RIBONUCLEOPROTEIN 70 KDA"/>
    <property type="match status" value="1"/>
</dbReference>
<name>A0AAN4ZND5_9BILA</name>
<dbReference type="GO" id="GO:0000398">
    <property type="term" value="P:mRNA splicing, via spliceosome"/>
    <property type="evidence" value="ECO:0007669"/>
    <property type="project" value="TreeGrafter"/>
</dbReference>
<proteinExistence type="predicted"/>
<dbReference type="SUPFAM" id="SSF54928">
    <property type="entry name" value="RNA-binding domain, RBD"/>
    <property type="match status" value="1"/>
</dbReference>
<dbReference type="FunFam" id="3.30.70.330:FF:000132">
    <property type="entry name" value="Small nuclear ribonucleoprotein U11/U12 subunit 35"/>
    <property type="match status" value="1"/>
</dbReference>
<comment type="subcellular location">
    <subcellularLocation>
        <location evidence="1">Nucleus</location>
    </subcellularLocation>
</comment>
<dbReference type="SMART" id="SM00360">
    <property type="entry name" value="RRM"/>
    <property type="match status" value="1"/>
</dbReference>
<dbReference type="Gene3D" id="3.30.70.330">
    <property type="match status" value="1"/>
</dbReference>
<dbReference type="EMBL" id="BTRK01000003">
    <property type="protein sequence ID" value="GMR42101.1"/>
    <property type="molecule type" value="Genomic_DNA"/>
</dbReference>
<evidence type="ECO:0000256" key="5">
    <source>
        <dbReference type="ARBA" id="ARBA00023242"/>
    </source>
</evidence>
<dbReference type="CDD" id="cd12236">
    <property type="entry name" value="RRM_snRNP70"/>
    <property type="match status" value="1"/>
</dbReference>
<evidence type="ECO:0000256" key="2">
    <source>
        <dbReference type="ARBA" id="ARBA00016996"/>
    </source>
</evidence>
<dbReference type="GO" id="GO:0071004">
    <property type="term" value="C:U2-type prespliceosome"/>
    <property type="evidence" value="ECO:0007669"/>
    <property type="project" value="TreeGrafter"/>
</dbReference>
<dbReference type="PROSITE" id="PS50102">
    <property type="entry name" value="RRM"/>
    <property type="match status" value="1"/>
</dbReference>
<feature type="non-terminal residue" evidence="12">
    <location>
        <position position="346"/>
    </location>
</feature>
<sequence>VSTFIPLLIVVNITCLFQSVRMTQFLPDNLLQLFAPRPPVPYLPPADVLLCDKKRAKMQGMAECVGEFEADPAPPKPVVETREEKRARRRKEKEELLAYKIEQGIAMWNPAENPRSTKDPYKSLFVARINYETSESKLKREFEPFGKIEKLSMVADKNGKPRGYAFIEYSHKSEMSAAYKKADGTKIDGRRVVVDYERGRTQKTWLPRRLGGGKGDTRRARESKAVLEARGEYTPSDNNNRDRDRDRDGDRGSFGGPPRDGGFRGRDDRNGGGFGGYGGGRGGGGYGGRDGGRDGFRNGGDRGSFGGPPRDRGSFGGPPGGYGGRPRSRSRERRDDRRDSYGGDRR</sequence>
<dbReference type="Pfam" id="PF12220">
    <property type="entry name" value="U1snRNP70_N"/>
    <property type="match status" value="1"/>
</dbReference>
<feature type="domain" description="RRM" evidence="11">
    <location>
        <begin position="122"/>
        <end position="199"/>
    </location>
</feature>
<dbReference type="Pfam" id="PF00076">
    <property type="entry name" value="RRM_1"/>
    <property type="match status" value="1"/>
</dbReference>
<evidence type="ECO:0000313" key="13">
    <source>
        <dbReference type="Proteomes" id="UP001328107"/>
    </source>
</evidence>
<evidence type="ECO:0000256" key="7">
    <source>
        <dbReference type="ARBA" id="ARBA00031739"/>
    </source>
</evidence>
<organism evidence="12 13">
    <name type="scientific">Pristionchus mayeri</name>
    <dbReference type="NCBI Taxonomy" id="1317129"/>
    <lineage>
        <taxon>Eukaryota</taxon>
        <taxon>Metazoa</taxon>
        <taxon>Ecdysozoa</taxon>
        <taxon>Nematoda</taxon>
        <taxon>Chromadorea</taxon>
        <taxon>Rhabditida</taxon>
        <taxon>Rhabditina</taxon>
        <taxon>Diplogasteromorpha</taxon>
        <taxon>Diplogasteroidea</taxon>
        <taxon>Neodiplogasteridae</taxon>
        <taxon>Pristionchus</taxon>
    </lineage>
</organism>
<feature type="non-terminal residue" evidence="12">
    <location>
        <position position="1"/>
    </location>
</feature>
<evidence type="ECO:0000313" key="12">
    <source>
        <dbReference type="EMBL" id="GMR42101.1"/>
    </source>
</evidence>
<keyword evidence="6" id="KW-0687">Ribonucleoprotein</keyword>
<evidence type="ECO:0000259" key="11">
    <source>
        <dbReference type="PROSITE" id="PS50102"/>
    </source>
</evidence>
<dbReference type="InterPro" id="IPR000504">
    <property type="entry name" value="RRM_dom"/>
</dbReference>
<feature type="chain" id="PRO_5042912145" description="U1 small nuclear ribonucleoprotein 70 kDa" evidence="10">
    <location>
        <begin position="23"/>
        <end position="346"/>
    </location>
</feature>
<accession>A0AAN4ZND5</accession>
<evidence type="ECO:0000256" key="10">
    <source>
        <dbReference type="SAM" id="SignalP"/>
    </source>
</evidence>
<evidence type="ECO:0000256" key="8">
    <source>
        <dbReference type="PROSITE-ProRule" id="PRU00176"/>
    </source>
</evidence>
<keyword evidence="4 8" id="KW-0694">RNA-binding</keyword>
<keyword evidence="13" id="KW-1185">Reference proteome</keyword>
<feature type="compositionally biased region" description="Gly residues" evidence="9">
    <location>
        <begin position="314"/>
        <end position="324"/>
    </location>
</feature>
<dbReference type="Proteomes" id="UP001328107">
    <property type="component" value="Unassembled WGS sequence"/>
</dbReference>
<evidence type="ECO:0000256" key="9">
    <source>
        <dbReference type="SAM" id="MobiDB-lite"/>
    </source>
</evidence>
<keyword evidence="10" id="KW-0732">Signal</keyword>
<protein>
    <recommendedName>
        <fullName evidence="2">U1 small nuclear ribonucleoprotein 70 kDa</fullName>
    </recommendedName>
    <alternativeName>
        <fullName evidence="7">U1 snRNP-binding protein homolog</fullName>
    </alternativeName>
    <alternativeName>
        <fullName evidence="3">U11/U12 small nuclear ribonucleoprotein 35 kDa protein</fullName>
    </alternativeName>
</protein>
<dbReference type="GO" id="GO:0003729">
    <property type="term" value="F:mRNA binding"/>
    <property type="evidence" value="ECO:0007669"/>
    <property type="project" value="TreeGrafter"/>
</dbReference>
<evidence type="ECO:0000256" key="4">
    <source>
        <dbReference type="ARBA" id="ARBA00022884"/>
    </source>
</evidence>